<evidence type="ECO:0000256" key="4">
    <source>
        <dbReference type="ARBA" id="ARBA00022691"/>
    </source>
</evidence>
<protein>
    <recommendedName>
        <fullName evidence="5">Chemotaxis protein methyltransferase</fullName>
        <ecNumber evidence="5">2.1.1.80</ecNumber>
    </recommendedName>
</protein>
<dbReference type="PRINTS" id="PR00996">
    <property type="entry name" value="CHERMTFRASE"/>
</dbReference>
<dbReference type="InterPro" id="IPR050903">
    <property type="entry name" value="Bact_Chemotaxis_MeTrfase"/>
</dbReference>
<dbReference type="GO" id="GO:0032259">
    <property type="term" value="P:methylation"/>
    <property type="evidence" value="ECO:0007669"/>
    <property type="project" value="UniProtKB-KW"/>
</dbReference>
<dbReference type="InterPro" id="IPR022642">
    <property type="entry name" value="CheR_C"/>
</dbReference>
<dbReference type="InterPro" id="IPR000780">
    <property type="entry name" value="CheR_MeTrfase"/>
</dbReference>
<evidence type="ECO:0000313" key="7">
    <source>
        <dbReference type="EMBL" id="MDT0595226.1"/>
    </source>
</evidence>
<evidence type="ECO:0000256" key="1">
    <source>
        <dbReference type="ARBA" id="ARBA00001541"/>
    </source>
</evidence>
<dbReference type="PANTHER" id="PTHR24422:SF19">
    <property type="entry name" value="CHEMOTAXIS PROTEIN METHYLTRANSFERASE"/>
    <property type="match status" value="1"/>
</dbReference>
<dbReference type="Pfam" id="PF01739">
    <property type="entry name" value="CheR"/>
    <property type="match status" value="1"/>
</dbReference>
<keyword evidence="2 5" id="KW-0489">Methyltransferase</keyword>
<evidence type="ECO:0000256" key="3">
    <source>
        <dbReference type="ARBA" id="ARBA00022679"/>
    </source>
</evidence>
<feature type="domain" description="CheR-type methyltransferase" evidence="6">
    <location>
        <begin position="7"/>
        <end position="281"/>
    </location>
</feature>
<accession>A0ABU2ZSI9</accession>
<keyword evidence="4 5" id="KW-0949">S-adenosyl-L-methionine</keyword>
<dbReference type="PIRSF" id="PIRSF000410">
    <property type="entry name" value="CheR"/>
    <property type="match status" value="1"/>
</dbReference>
<reference evidence="7 8" key="1">
    <citation type="submission" date="2023-09" db="EMBL/GenBank/DDBJ databases">
        <authorList>
            <person name="Rey-Velasco X."/>
        </authorList>
    </citation>
    <scope>NUCLEOTIDE SEQUENCE [LARGE SCALE GENOMIC DNA]</scope>
    <source>
        <strain evidence="7 8">P117</strain>
    </source>
</reference>
<comment type="catalytic activity">
    <reaction evidence="1 5">
        <text>L-glutamyl-[protein] + S-adenosyl-L-methionine = [protein]-L-glutamate 5-O-methyl ester + S-adenosyl-L-homocysteine</text>
        <dbReference type="Rhea" id="RHEA:24452"/>
        <dbReference type="Rhea" id="RHEA-COMP:10208"/>
        <dbReference type="Rhea" id="RHEA-COMP:10311"/>
        <dbReference type="ChEBI" id="CHEBI:29973"/>
        <dbReference type="ChEBI" id="CHEBI:57856"/>
        <dbReference type="ChEBI" id="CHEBI:59789"/>
        <dbReference type="ChEBI" id="CHEBI:82795"/>
        <dbReference type="EC" id="2.1.1.80"/>
    </reaction>
</comment>
<evidence type="ECO:0000313" key="8">
    <source>
        <dbReference type="Proteomes" id="UP001253545"/>
    </source>
</evidence>
<dbReference type="InterPro" id="IPR026024">
    <property type="entry name" value="Chemotaxis_MeTrfase_CheR"/>
</dbReference>
<dbReference type="InterPro" id="IPR022641">
    <property type="entry name" value="CheR_N"/>
</dbReference>
<keyword evidence="3 5" id="KW-0808">Transferase</keyword>
<dbReference type="PANTHER" id="PTHR24422">
    <property type="entry name" value="CHEMOTAXIS PROTEIN METHYLTRANSFERASE"/>
    <property type="match status" value="1"/>
</dbReference>
<gene>
    <name evidence="7" type="ORF">RM552_10250</name>
</gene>
<dbReference type="Gene3D" id="1.10.155.10">
    <property type="entry name" value="Chemotaxis receptor methyltransferase CheR, N-terminal domain"/>
    <property type="match status" value="1"/>
</dbReference>
<comment type="caution">
    <text evidence="7">The sequence shown here is derived from an EMBL/GenBank/DDBJ whole genome shotgun (WGS) entry which is preliminary data.</text>
</comment>
<proteinExistence type="predicted"/>
<dbReference type="Proteomes" id="UP001253545">
    <property type="component" value="Unassembled WGS sequence"/>
</dbReference>
<sequence length="284" mass="32459">MLAESESKNKEFPYTPANFEAVRKRLKALTGINLADSKDSMVYSRISRRVRQLKLGGFEAYLKFVDANTSEHQEFINALTTNLTSFFREKHHFDELRDILSQNRFTGQGRSVSIWCAASSTGEEPYSIAMTAVEAFKSFDIPVKIIASDIDSNVLDKAKAGVFKIEQLDAFDKSFKKRFFYRGKGAQAGLVKVVPELQRLISFQRLNLMDASWDLPKNIDIVFCRNVMIYFDKSTQLNILEKITKHMHDKSLYFAGHSENFSHAKNIIKPLGKTIYQLNGGRQF</sequence>
<dbReference type="Pfam" id="PF03705">
    <property type="entry name" value="CheR_N"/>
    <property type="match status" value="1"/>
</dbReference>
<dbReference type="InterPro" id="IPR036804">
    <property type="entry name" value="CheR_N_sf"/>
</dbReference>
<dbReference type="InterPro" id="IPR029063">
    <property type="entry name" value="SAM-dependent_MTases_sf"/>
</dbReference>
<dbReference type="PROSITE" id="PS50123">
    <property type="entry name" value="CHER"/>
    <property type="match status" value="1"/>
</dbReference>
<name>A0ABU2ZSI9_9ALTE</name>
<comment type="function">
    <text evidence="5">Methylation of the membrane-bound methyl-accepting chemotaxis proteins (MCP) to form gamma-glutamyl methyl ester residues in MCP.</text>
</comment>
<dbReference type="EMBL" id="JAVRHX010000002">
    <property type="protein sequence ID" value="MDT0595226.1"/>
    <property type="molecule type" value="Genomic_DNA"/>
</dbReference>
<dbReference type="SUPFAM" id="SSF47757">
    <property type="entry name" value="Chemotaxis receptor methyltransferase CheR, N-terminal domain"/>
    <property type="match status" value="1"/>
</dbReference>
<dbReference type="EC" id="2.1.1.80" evidence="5"/>
<evidence type="ECO:0000256" key="5">
    <source>
        <dbReference type="PIRNR" id="PIRNR000410"/>
    </source>
</evidence>
<evidence type="ECO:0000259" key="6">
    <source>
        <dbReference type="PROSITE" id="PS50123"/>
    </source>
</evidence>
<evidence type="ECO:0000256" key="2">
    <source>
        <dbReference type="ARBA" id="ARBA00022603"/>
    </source>
</evidence>
<organism evidence="7 8">
    <name type="scientific">Glaciecola petra</name>
    <dbReference type="NCBI Taxonomy" id="3075602"/>
    <lineage>
        <taxon>Bacteria</taxon>
        <taxon>Pseudomonadati</taxon>
        <taxon>Pseudomonadota</taxon>
        <taxon>Gammaproteobacteria</taxon>
        <taxon>Alteromonadales</taxon>
        <taxon>Alteromonadaceae</taxon>
        <taxon>Glaciecola</taxon>
    </lineage>
</organism>
<dbReference type="GO" id="GO:0008168">
    <property type="term" value="F:methyltransferase activity"/>
    <property type="evidence" value="ECO:0007669"/>
    <property type="project" value="UniProtKB-KW"/>
</dbReference>
<dbReference type="Gene3D" id="3.40.50.150">
    <property type="entry name" value="Vaccinia Virus protein VP39"/>
    <property type="match status" value="1"/>
</dbReference>
<keyword evidence="8" id="KW-1185">Reference proteome</keyword>
<dbReference type="SUPFAM" id="SSF53335">
    <property type="entry name" value="S-adenosyl-L-methionine-dependent methyltransferases"/>
    <property type="match status" value="1"/>
</dbReference>
<dbReference type="SMART" id="SM00138">
    <property type="entry name" value="MeTrc"/>
    <property type="match status" value="1"/>
</dbReference>